<feature type="non-terminal residue" evidence="2">
    <location>
        <position position="1"/>
    </location>
</feature>
<reference evidence="2 3" key="1">
    <citation type="journal article" date="2015" name="Biotechnol. Biofuels">
        <title>Enhanced degradation of softwood versus hardwood by the white-rot fungus Pycnoporus coccineus.</title>
        <authorList>
            <person name="Couturier M."/>
            <person name="Navarro D."/>
            <person name="Chevret D."/>
            <person name="Henrissat B."/>
            <person name="Piumi F."/>
            <person name="Ruiz-Duenas F.J."/>
            <person name="Martinez A.T."/>
            <person name="Grigoriev I.V."/>
            <person name="Riley R."/>
            <person name="Lipzen A."/>
            <person name="Berrin J.G."/>
            <person name="Master E.R."/>
            <person name="Rosso M.N."/>
        </authorList>
    </citation>
    <scope>NUCLEOTIDE SEQUENCE [LARGE SCALE GENOMIC DNA]</scope>
    <source>
        <strain evidence="2 3">BRFM310</strain>
    </source>
</reference>
<proteinExistence type="predicted"/>
<feature type="domain" description="Integrase zinc-binding" evidence="1">
    <location>
        <begin position="58"/>
        <end position="91"/>
    </location>
</feature>
<dbReference type="EMBL" id="KZ084113">
    <property type="protein sequence ID" value="OSD01241.1"/>
    <property type="molecule type" value="Genomic_DNA"/>
</dbReference>
<sequence>GLPLPNGLRGRYAEDPYFRRIVLAASEFPHFQLVDDLLYKVDDGCFRLCIPDIVVGKRNLREVLLRHAHSILAHLGYKKTLAYLRGEVWWP</sequence>
<dbReference type="Pfam" id="PF17921">
    <property type="entry name" value="Integrase_H2C2"/>
    <property type="match status" value="1"/>
</dbReference>
<accession>A0A1Y2ILY1</accession>
<dbReference type="AlphaFoldDB" id="A0A1Y2ILY1"/>
<evidence type="ECO:0000259" key="1">
    <source>
        <dbReference type="Pfam" id="PF17921"/>
    </source>
</evidence>
<dbReference type="STRING" id="1353009.A0A1Y2ILY1"/>
<protein>
    <recommendedName>
        <fullName evidence="1">Integrase zinc-binding domain-containing protein</fullName>
    </recommendedName>
</protein>
<name>A0A1Y2ILY1_TRAC3</name>
<gene>
    <name evidence="2" type="ORF">PYCCODRAFT_1345642</name>
</gene>
<dbReference type="Proteomes" id="UP000193067">
    <property type="component" value="Unassembled WGS sequence"/>
</dbReference>
<evidence type="ECO:0000313" key="2">
    <source>
        <dbReference type="EMBL" id="OSD01241.1"/>
    </source>
</evidence>
<keyword evidence="3" id="KW-1185">Reference proteome</keyword>
<evidence type="ECO:0000313" key="3">
    <source>
        <dbReference type="Proteomes" id="UP000193067"/>
    </source>
</evidence>
<organism evidence="2 3">
    <name type="scientific">Trametes coccinea (strain BRFM310)</name>
    <name type="common">Pycnoporus coccineus</name>
    <dbReference type="NCBI Taxonomy" id="1353009"/>
    <lineage>
        <taxon>Eukaryota</taxon>
        <taxon>Fungi</taxon>
        <taxon>Dikarya</taxon>
        <taxon>Basidiomycota</taxon>
        <taxon>Agaricomycotina</taxon>
        <taxon>Agaricomycetes</taxon>
        <taxon>Polyporales</taxon>
        <taxon>Polyporaceae</taxon>
        <taxon>Trametes</taxon>
    </lineage>
</organism>
<dbReference type="InterPro" id="IPR041588">
    <property type="entry name" value="Integrase_H2C2"/>
</dbReference>
<dbReference type="Gene3D" id="1.10.340.70">
    <property type="match status" value="1"/>
</dbReference>
<dbReference type="OrthoDB" id="3249394at2759"/>
<feature type="non-terminal residue" evidence="2">
    <location>
        <position position="91"/>
    </location>
</feature>